<dbReference type="AlphaFoldDB" id="A0A9P8UHB4"/>
<proteinExistence type="predicted"/>
<comment type="caution">
    <text evidence="1">The sequence shown here is derived from an EMBL/GenBank/DDBJ whole genome shotgun (WGS) entry which is preliminary data.</text>
</comment>
<evidence type="ECO:0000313" key="1">
    <source>
        <dbReference type="EMBL" id="KAH6652148.1"/>
    </source>
</evidence>
<keyword evidence="2" id="KW-1185">Reference proteome</keyword>
<sequence length="225" mass="24753">MAGGSKGTFHLHTEMPTLLRSRSAITILLDYYYTKSSVLHWRTANSAWFDHTTSCSVTSALIKYVRLVHNLWAHTLGALKSNIMLHSPTVLEGPSRTLLIVIQDLALLDENHTGDWLPGIAGEISDTLKKDGCGVLKLCLRRIVRTMLNGYGSGLLRDRARKPDPVGDVPRITVIIASHNEERLLVVGESDKHWQARRDSALPAASSALGVLCLIYGIISRHANA</sequence>
<dbReference type="RefSeq" id="XP_045956426.1">
    <property type="nucleotide sequence ID" value="XM_046100411.1"/>
</dbReference>
<protein>
    <submittedName>
        <fullName evidence="1">Uncharacterized protein</fullName>
    </submittedName>
</protein>
<evidence type="ECO:0000313" key="2">
    <source>
        <dbReference type="Proteomes" id="UP000758603"/>
    </source>
</evidence>
<gene>
    <name evidence="1" type="ORF">BKA67DRAFT_537981</name>
</gene>
<dbReference type="Proteomes" id="UP000758603">
    <property type="component" value="Unassembled WGS sequence"/>
</dbReference>
<reference evidence="1" key="1">
    <citation type="journal article" date="2021" name="Nat. Commun.">
        <title>Genetic determinants of endophytism in the Arabidopsis root mycobiome.</title>
        <authorList>
            <person name="Mesny F."/>
            <person name="Miyauchi S."/>
            <person name="Thiergart T."/>
            <person name="Pickel B."/>
            <person name="Atanasova L."/>
            <person name="Karlsson M."/>
            <person name="Huettel B."/>
            <person name="Barry K.W."/>
            <person name="Haridas S."/>
            <person name="Chen C."/>
            <person name="Bauer D."/>
            <person name="Andreopoulos W."/>
            <person name="Pangilinan J."/>
            <person name="LaButti K."/>
            <person name="Riley R."/>
            <person name="Lipzen A."/>
            <person name="Clum A."/>
            <person name="Drula E."/>
            <person name="Henrissat B."/>
            <person name="Kohler A."/>
            <person name="Grigoriev I.V."/>
            <person name="Martin F.M."/>
            <person name="Hacquard S."/>
        </authorList>
    </citation>
    <scope>NUCLEOTIDE SEQUENCE</scope>
    <source>
        <strain evidence="1">MPI-SDFR-AT-0073</strain>
    </source>
</reference>
<dbReference type="EMBL" id="JAGPXC010000006">
    <property type="protein sequence ID" value="KAH6652148.1"/>
    <property type="molecule type" value="Genomic_DNA"/>
</dbReference>
<dbReference type="GeneID" id="70129303"/>
<organism evidence="1 2">
    <name type="scientific">Truncatella angustata</name>
    <dbReference type="NCBI Taxonomy" id="152316"/>
    <lineage>
        <taxon>Eukaryota</taxon>
        <taxon>Fungi</taxon>
        <taxon>Dikarya</taxon>
        <taxon>Ascomycota</taxon>
        <taxon>Pezizomycotina</taxon>
        <taxon>Sordariomycetes</taxon>
        <taxon>Xylariomycetidae</taxon>
        <taxon>Amphisphaeriales</taxon>
        <taxon>Sporocadaceae</taxon>
        <taxon>Truncatella</taxon>
    </lineage>
</organism>
<accession>A0A9P8UHB4</accession>
<name>A0A9P8UHB4_9PEZI</name>